<evidence type="ECO:0000313" key="1">
    <source>
        <dbReference type="EMBL" id="NIZ60060.1"/>
    </source>
</evidence>
<reference evidence="1 2" key="1">
    <citation type="submission" date="2018-05" db="EMBL/GenBank/DDBJ databases">
        <authorList>
            <person name="Zhang Y.-J."/>
        </authorList>
    </citation>
    <scope>NUCLEOTIDE SEQUENCE [LARGE SCALE GENOMIC DNA]</scope>
    <source>
        <strain evidence="1 2">CY04</strain>
    </source>
</reference>
<dbReference type="InterPro" id="IPR029033">
    <property type="entry name" value="His_PPase_superfam"/>
</dbReference>
<dbReference type="Proteomes" id="UP001429564">
    <property type="component" value="Unassembled WGS sequence"/>
</dbReference>
<organism evidence="1 2">
    <name type="scientific">Parasedimentitalea denitrificans</name>
    <dbReference type="NCBI Taxonomy" id="2211118"/>
    <lineage>
        <taxon>Bacteria</taxon>
        <taxon>Pseudomonadati</taxon>
        <taxon>Pseudomonadota</taxon>
        <taxon>Alphaproteobacteria</taxon>
        <taxon>Rhodobacterales</taxon>
        <taxon>Paracoccaceae</taxon>
        <taxon>Parasedimentitalea</taxon>
    </lineage>
</organism>
<comment type="caution">
    <text evidence="1">The sequence shown here is derived from an EMBL/GenBank/DDBJ whole genome shotgun (WGS) entry which is preliminary data.</text>
</comment>
<sequence length="180" mass="19706">MPTLEVRRHTMRTKPGQHLSQTGVSLARHVGQDLSSFDLVVSSELPRAIETAIAMGFAADRMIAELGILPKEVLTAINWPNSLTNISQIVHENEACRQFSQNQAALWNAILGEMSGDQFALIITHGGIIELGALGLMPVGDPDSWGDAIGYCEGFRFTNQGNELICEVLRLPDQLRIINN</sequence>
<dbReference type="EMBL" id="QHLQ01000002">
    <property type="protein sequence ID" value="NIZ60060.1"/>
    <property type="molecule type" value="Genomic_DNA"/>
</dbReference>
<name>A0ABX0W6Y7_9RHOB</name>
<protein>
    <recommendedName>
        <fullName evidence="3">Histidine phosphatase family protein</fullName>
    </recommendedName>
</protein>
<evidence type="ECO:0000313" key="2">
    <source>
        <dbReference type="Proteomes" id="UP001429564"/>
    </source>
</evidence>
<dbReference type="RefSeq" id="WP_167682390.1">
    <property type="nucleotide sequence ID" value="NZ_QHLQ01000002.1"/>
</dbReference>
<dbReference type="InterPro" id="IPR013078">
    <property type="entry name" value="His_Pase_superF_clade-1"/>
</dbReference>
<dbReference type="Gene3D" id="3.40.50.1240">
    <property type="entry name" value="Phosphoglycerate mutase-like"/>
    <property type="match status" value="1"/>
</dbReference>
<gene>
    <name evidence="1" type="ORF">DL239_03610</name>
</gene>
<dbReference type="SUPFAM" id="SSF53254">
    <property type="entry name" value="Phosphoglycerate mutase-like"/>
    <property type="match status" value="1"/>
</dbReference>
<accession>A0ABX0W6Y7</accession>
<keyword evidence="2" id="KW-1185">Reference proteome</keyword>
<evidence type="ECO:0008006" key="3">
    <source>
        <dbReference type="Google" id="ProtNLM"/>
    </source>
</evidence>
<proteinExistence type="predicted"/>
<dbReference type="Pfam" id="PF00300">
    <property type="entry name" value="His_Phos_1"/>
    <property type="match status" value="1"/>
</dbReference>